<comment type="subcellular location">
    <subcellularLocation>
        <location evidence="1">Endomembrane system</location>
        <topology evidence="1">Multi-pass membrane protein</topology>
    </subcellularLocation>
</comment>
<evidence type="ECO:0000313" key="7">
    <source>
        <dbReference type="Proteomes" id="UP001237448"/>
    </source>
</evidence>
<dbReference type="RefSeq" id="WP_307436031.1">
    <property type="nucleotide sequence ID" value="NZ_JAUSVK010000001.1"/>
</dbReference>
<keyword evidence="7" id="KW-1185">Reference proteome</keyword>
<dbReference type="PIRSF" id="PIRSF031804">
    <property type="entry name" value="UCP031804"/>
    <property type="match status" value="1"/>
</dbReference>
<dbReference type="EMBL" id="JAUSVK010000001">
    <property type="protein sequence ID" value="MDQ0396163.1"/>
    <property type="molecule type" value="Genomic_DNA"/>
</dbReference>
<proteinExistence type="predicted"/>
<evidence type="ECO:0000256" key="4">
    <source>
        <dbReference type="ARBA" id="ARBA00023136"/>
    </source>
</evidence>
<reference evidence="6 7" key="1">
    <citation type="submission" date="2023-07" db="EMBL/GenBank/DDBJ databases">
        <title>Genomic Encyclopedia of Type Strains, Phase IV (KMG-IV): sequencing the most valuable type-strain genomes for metagenomic binning, comparative biology and taxonomic classification.</title>
        <authorList>
            <person name="Goeker M."/>
        </authorList>
    </citation>
    <scope>NUCLEOTIDE SEQUENCE [LARGE SCALE GENOMIC DNA]</scope>
    <source>
        <strain evidence="6 7">DSM 5896</strain>
    </source>
</reference>
<comment type="caution">
    <text evidence="6">The sequence shown here is derived from an EMBL/GenBank/DDBJ whole genome shotgun (WGS) entry which is preliminary data.</text>
</comment>
<keyword evidence="4" id="KW-0472">Membrane</keyword>
<accession>A0ABU0FNG6</accession>
<evidence type="ECO:0000256" key="1">
    <source>
        <dbReference type="ARBA" id="ARBA00004127"/>
    </source>
</evidence>
<dbReference type="InterPro" id="IPR016983">
    <property type="entry name" value="UCP031804"/>
</dbReference>
<dbReference type="Pfam" id="PF06803">
    <property type="entry name" value="DUF1232"/>
    <property type="match status" value="1"/>
</dbReference>
<dbReference type="InterPro" id="IPR010652">
    <property type="entry name" value="DUF1232"/>
</dbReference>
<evidence type="ECO:0000313" key="6">
    <source>
        <dbReference type="EMBL" id="MDQ0396163.1"/>
    </source>
</evidence>
<sequence>MANHGHGENASDAGFARREEALRADFLPKLRRVLAHVPFAADLLAAYYAVLDRQTPLRVRVVLASALAYFVFPVDVIPDFVVGLGYTDDAAILYAALRMIAGSIHPRHREAAERWLDEAKAR</sequence>
<name>A0ABU0FNG6_9HYPH</name>
<keyword evidence="3" id="KW-1133">Transmembrane helix</keyword>
<keyword evidence="2" id="KW-0812">Transmembrane</keyword>
<gene>
    <name evidence="6" type="ORF">J3R73_005955</name>
</gene>
<organism evidence="6 7">
    <name type="scientific">Labrys monachus</name>
    <dbReference type="NCBI Taxonomy" id="217067"/>
    <lineage>
        <taxon>Bacteria</taxon>
        <taxon>Pseudomonadati</taxon>
        <taxon>Pseudomonadota</taxon>
        <taxon>Alphaproteobacteria</taxon>
        <taxon>Hyphomicrobiales</taxon>
        <taxon>Xanthobacteraceae</taxon>
        <taxon>Labrys</taxon>
    </lineage>
</organism>
<dbReference type="Proteomes" id="UP001237448">
    <property type="component" value="Unassembled WGS sequence"/>
</dbReference>
<protein>
    <submittedName>
        <fullName evidence="6">Uncharacterized membrane protein YkvA (DUF1232 family)</fullName>
    </submittedName>
</protein>
<evidence type="ECO:0000256" key="3">
    <source>
        <dbReference type="ARBA" id="ARBA00022989"/>
    </source>
</evidence>
<evidence type="ECO:0000256" key="2">
    <source>
        <dbReference type="ARBA" id="ARBA00022692"/>
    </source>
</evidence>
<feature type="domain" description="DUF1232" evidence="5">
    <location>
        <begin position="60"/>
        <end position="93"/>
    </location>
</feature>
<evidence type="ECO:0000259" key="5">
    <source>
        <dbReference type="Pfam" id="PF06803"/>
    </source>
</evidence>